<proteinExistence type="inferred from homology"/>
<name>A0AA97I6C4_9MICO</name>
<evidence type="ECO:0000256" key="2">
    <source>
        <dbReference type="ARBA" id="ARBA00009399"/>
    </source>
</evidence>
<evidence type="ECO:0000313" key="8">
    <source>
        <dbReference type="EMBL" id="WOF23699.1"/>
    </source>
</evidence>
<feature type="transmembrane region" description="Helical" evidence="6">
    <location>
        <begin position="46"/>
        <end position="65"/>
    </location>
</feature>
<evidence type="ECO:0000256" key="4">
    <source>
        <dbReference type="ARBA" id="ARBA00022989"/>
    </source>
</evidence>
<dbReference type="AlphaFoldDB" id="A0AA97I6C4"/>
<keyword evidence="4 6" id="KW-1133">Transmembrane helix</keyword>
<comment type="similarity">
    <text evidence="2">Belongs to the GtrA family.</text>
</comment>
<feature type="transmembrane region" description="Helical" evidence="6">
    <location>
        <begin position="114"/>
        <end position="135"/>
    </location>
</feature>
<dbReference type="GO" id="GO:0005886">
    <property type="term" value="C:plasma membrane"/>
    <property type="evidence" value="ECO:0007669"/>
    <property type="project" value="TreeGrafter"/>
</dbReference>
<dbReference type="InterPro" id="IPR051401">
    <property type="entry name" value="GtrA_CellWall_Glycosyl"/>
</dbReference>
<dbReference type="GO" id="GO:0000271">
    <property type="term" value="P:polysaccharide biosynthetic process"/>
    <property type="evidence" value="ECO:0007669"/>
    <property type="project" value="InterPro"/>
</dbReference>
<dbReference type="PANTHER" id="PTHR38459">
    <property type="entry name" value="PROPHAGE BACTOPRENOL-LINKED GLUCOSE TRANSLOCASE HOMOLOG"/>
    <property type="match status" value="1"/>
</dbReference>
<keyword evidence="5 6" id="KW-0472">Membrane</keyword>
<gene>
    <name evidence="8" type="ORF">N8K70_03200</name>
</gene>
<evidence type="ECO:0000313" key="9">
    <source>
        <dbReference type="Proteomes" id="UP001305498"/>
    </source>
</evidence>
<evidence type="ECO:0000256" key="6">
    <source>
        <dbReference type="SAM" id="Phobius"/>
    </source>
</evidence>
<dbReference type="InterPro" id="IPR007267">
    <property type="entry name" value="GtrA_DPMS_TM"/>
</dbReference>
<evidence type="ECO:0000256" key="1">
    <source>
        <dbReference type="ARBA" id="ARBA00004141"/>
    </source>
</evidence>
<keyword evidence="3 6" id="KW-0812">Transmembrane</keyword>
<evidence type="ECO:0000259" key="7">
    <source>
        <dbReference type="Pfam" id="PF04138"/>
    </source>
</evidence>
<dbReference type="RefSeq" id="WP_317140171.1">
    <property type="nucleotide sequence ID" value="NZ_CP118157.1"/>
</dbReference>
<dbReference type="KEGG" id="mbet:N8K70_03200"/>
<feature type="transmembrane region" description="Helical" evidence="6">
    <location>
        <begin position="86"/>
        <end position="108"/>
    </location>
</feature>
<protein>
    <submittedName>
        <fullName evidence="8">GtrA family protein</fullName>
    </submittedName>
</protein>
<reference evidence="8 9" key="1">
    <citation type="submission" date="2023-02" db="EMBL/GenBank/DDBJ databases">
        <title>Microbacterium betulae sp. nov., isolated from birch wood.</title>
        <authorList>
            <person name="Pasciak M."/>
            <person name="Pawlik K.J."/>
            <person name="Martynowski D."/>
            <person name="Laczmanski L."/>
            <person name="Ciekot J."/>
            <person name="Szponar B."/>
            <person name="Wojcik-Fatla A."/>
            <person name="Mackiewicz B."/>
            <person name="Farian E."/>
            <person name="Cholewa G."/>
            <person name="Cholewa A."/>
            <person name="Dutkiewicz J."/>
        </authorList>
    </citation>
    <scope>NUCLEOTIDE SEQUENCE [LARGE SCALE GENOMIC DNA]</scope>
    <source>
        <strain evidence="8 9">AB</strain>
    </source>
</reference>
<dbReference type="EMBL" id="CP118157">
    <property type="protein sequence ID" value="WOF23699.1"/>
    <property type="molecule type" value="Genomic_DNA"/>
</dbReference>
<keyword evidence="9" id="KW-1185">Reference proteome</keyword>
<organism evidence="8 9">
    <name type="scientific">Microbacterium betulae</name>
    <dbReference type="NCBI Taxonomy" id="2981139"/>
    <lineage>
        <taxon>Bacteria</taxon>
        <taxon>Bacillati</taxon>
        <taxon>Actinomycetota</taxon>
        <taxon>Actinomycetes</taxon>
        <taxon>Micrococcales</taxon>
        <taxon>Microbacteriaceae</taxon>
        <taxon>Microbacterium</taxon>
    </lineage>
</organism>
<sequence>MHASRAARKAGQAGSFLAIGGLAFLVDAFMYNLLVFWGAGAGPLHAFPLLAKIVAIVVASLVTYAGNRYWTFADRHLPRRFSRYAAFALCNLIAIGLQLGSLAFSRYVLGLDGIVADNVSGTLIGQALATAFRYLSYDRFVFRHEDPPAEAVRPPAGDLG</sequence>
<feature type="transmembrane region" description="Helical" evidence="6">
    <location>
        <begin position="12"/>
        <end position="34"/>
    </location>
</feature>
<feature type="domain" description="GtrA/DPMS transmembrane" evidence="7">
    <location>
        <begin position="16"/>
        <end position="142"/>
    </location>
</feature>
<dbReference type="Pfam" id="PF04138">
    <property type="entry name" value="GtrA_DPMS_TM"/>
    <property type="match status" value="1"/>
</dbReference>
<dbReference type="Proteomes" id="UP001305498">
    <property type="component" value="Chromosome"/>
</dbReference>
<evidence type="ECO:0000256" key="3">
    <source>
        <dbReference type="ARBA" id="ARBA00022692"/>
    </source>
</evidence>
<dbReference type="PANTHER" id="PTHR38459:SF1">
    <property type="entry name" value="PROPHAGE BACTOPRENOL-LINKED GLUCOSE TRANSLOCASE HOMOLOG"/>
    <property type="match status" value="1"/>
</dbReference>
<evidence type="ECO:0000256" key="5">
    <source>
        <dbReference type="ARBA" id="ARBA00023136"/>
    </source>
</evidence>
<comment type="subcellular location">
    <subcellularLocation>
        <location evidence="1">Membrane</location>
        <topology evidence="1">Multi-pass membrane protein</topology>
    </subcellularLocation>
</comment>
<accession>A0AA97I6C4</accession>